<reference evidence="3" key="1">
    <citation type="submission" date="2021-03" db="EMBL/GenBank/DDBJ databases">
        <title>Leucobacter chromiisoli sp. nov., isolated from chromium-containing soil of chemical plant.</title>
        <authorList>
            <person name="Xu Z."/>
        </authorList>
    </citation>
    <scope>NUCLEOTIDE SEQUENCE</scope>
    <source>
        <strain evidence="3">K 70/01</strain>
    </source>
</reference>
<sequence length="471" mass="48090">MPSPAQAEAPNPPVAEFNADLCAGSTDDDPRNVQGEAAVPDLTRVFGSRLDDFNSGLVVPLYDTFGANELDGYPAVCGVRHVEGVGAVSEWMFCTDYFSHVCSGVNENGELVDIDGNPIPGVEAKPNNPKLSSDQEKLISWLISNGHDYEGTGYFNFNGVSTAVQDSGSYERAALQVLVWCISDPVPGSASGTEGERAQTCADNMGPEEQSNLLAQIPEEATITLQFDAQQDALEVGDTAEFELTTNLYNQPIRVSPTGIAGTLEVVAGDATYDPASGILMVTGSDPSSAATIRLAFTGESAGTVSLSATAQPASPAHIAWNQSPGIAADGVPCQVFATFSSTVDRTVTSSAQATFIEDAAESEANADAEGSDSAATAEGTADGADSDSAATANADADGTADASDSGVNSNGGNNDADASSNTGSGTEVKAGAESLANTGGNWSALIFFGALLLLAGAVTGVISRRANVRS</sequence>
<evidence type="ECO:0000313" key="3">
    <source>
        <dbReference type="EMBL" id="MBO2988878.1"/>
    </source>
</evidence>
<feature type="compositionally biased region" description="Low complexity" evidence="1">
    <location>
        <begin position="372"/>
        <end position="422"/>
    </location>
</feature>
<accession>A0A939QCZ7</accession>
<organism evidence="3 4">
    <name type="scientific">Leucobacter tardus</name>
    <dbReference type="NCBI Taxonomy" id="501483"/>
    <lineage>
        <taxon>Bacteria</taxon>
        <taxon>Bacillati</taxon>
        <taxon>Actinomycetota</taxon>
        <taxon>Actinomycetes</taxon>
        <taxon>Micrococcales</taxon>
        <taxon>Microbacteriaceae</taxon>
        <taxon>Leucobacter</taxon>
    </lineage>
</organism>
<proteinExistence type="predicted"/>
<dbReference type="RefSeq" id="WP_208236589.1">
    <property type="nucleotide sequence ID" value="NZ_BAAAQU010000001.1"/>
</dbReference>
<keyword evidence="2" id="KW-0472">Membrane</keyword>
<feature type="region of interest" description="Disordered" evidence="1">
    <location>
        <begin position="361"/>
        <end position="427"/>
    </location>
</feature>
<evidence type="ECO:0000256" key="2">
    <source>
        <dbReference type="SAM" id="Phobius"/>
    </source>
</evidence>
<feature type="transmembrane region" description="Helical" evidence="2">
    <location>
        <begin position="443"/>
        <end position="463"/>
    </location>
</feature>
<keyword evidence="4" id="KW-1185">Reference proteome</keyword>
<dbReference type="Proteomes" id="UP000668403">
    <property type="component" value="Unassembled WGS sequence"/>
</dbReference>
<comment type="caution">
    <text evidence="3">The sequence shown here is derived from an EMBL/GenBank/DDBJ whole genome shotgun (WGS) entry which is preliminary data.</text>
</comment>
<feature type="compositionally biased region" description="Acidic residues" evidence="1">
    <location>
        <begin position="361"/>
        <end position="371"/>
    </location>
</feature>
<dbReference type="EMBL" id="JAGFBF010000001">
    <property type="protein sequence ID" value="MBO2988878.1"/>
    <property type="molecule type" value="Genomic_DNA"/>
</dbReference>
<dbReference type="AlphaFoldDB" id="A0A939QCZ7"/>
<feature type="region of interest" description="Disordered" evidence="1">
    <location>
        <begin position="1"/>
        <end position="34"/>
    </location>
</feature>
<name>A0A939QCZ7_9MICO</name>
<gene>
    <name evidence="3" type="ORF">J4H85_02530</name>
</gene>
<keyword evidence="2" id="KW-0812">Transmembrane</keyword>
<protein>
    <submittedName>
        <fullName evidence="3">Uncharacterized protein</fullName>
    </submittedName>
</protein>
<evidence type="ECO:0000313" key="4">
    <source>
        <dbReference type="Proteomes" id="UP000668403"/>
    </source>
</evidence>
<evidence type="ECO:0000256" key="1">
    <source>
        <dbReference type="SAM" id="MobiDB-lite"/>
    </source>
</evidence>
<keyword evidence="2" id="KW-1133">Transmembrane helix</keyword>